<protein>
    <submittedName>
        <fullName evidence="1">Uncharacterized protein</fullName>
    </submittedName>
</protein>
<proteinExistence type="predicted"/>
<dbReference type="RefSeq" id="WP_369142013.1">
    <property type="nucleotide sequence ID" value="NZ_CP163444.1"/>
</dbReference>
<gene>
    <name evidence="1" type="ORF">AB5J54_01465</name>
</gene>
<name>A0AB39SNI1_9ACTN</name>
<dbReference type="AlphaFoldDB" id="A0AB39SNI1"/>
<accession>A0AB39SNI1</accession>
<evidence type="ECO:0000313" key="1">
    <source>
        <dbReference type="EMBL" id="XDQ69272.1"/>
    </source>
</evidence>
<sequence>MTEQATGHPHESLPCDLVYRPLGLRETGFIGGYAGPWLLTAATRHAQAGLVAGWRFRARRSPRERGRLAGLRATEEKFVCVLLEHGCP</sequence>
<reference evidence="1" key="1">
    <citation type="submission" date="2024-07" db="EMBL/GenBank/DDBJ databases">
        <authorList>
            <person name="Yu S.T."/>
        </authorList>
    </citation>
    <scope>NUCLEOTIDE SEQUENCE</scope>
    <source>
        <strain evidence="1">R44</strain>
    </source>
</reference>
<dbReference type="EMBL" id="CP163444">
    <property type="protein sequence ID" value="XDQ69272.1"/>
    <property type="molecule type" value="Genomic_DNA"/>
</dbReference>
<organism evidence="1">
    <name type="scientific">Streptomyces sp. R44</name>
    <dbReference type="NCBI Taxonomy" id="3238633"/>
    <lineage>
        <taxon>Bacteria</taxon>
        <taxon>Bacillati</taxon>
        <taxon>Actinomycetota</taxon>
        <taxon>Actinomycetes</taxon>
        <taxon>Kitasatosporales</taxon>
        <taxon>Streptomycetaceae</taxon>
        <taxon>Streptomyces</taxon>
    </lineage>
</organism>